<dbReference type="InterPro" id="IPR029058">
    <property type="entry name" value="AB_hydrolase_fold"/>
</dbReference>
<dbReference type="Gene3D" id="3.40.50.1820">
    <property type="entry name" value="alpha/beta hydrolase"/>
    <property type="match status" value="1"/>
</dbReference>
<feature type="chain" id="PRO_5015986739" evidence="2">
    <location>
        <begin position="31"/>
        <end position="511"/>
    </location>
</feature>
<dbReference type="GO" id="GO:0006508">
    <property type="term" value="P:proteolysis"/>
    <property type="evidence" value="ECO:0007669"/>
    <property type="project" value="InterPro"/>
</dbReference>
<dbReference type="SUPFAM" id="SSF53474">
    <property type="entry name" value="alpha/beta-Hydrolases"/>
    <property type="match status" value="1"/>
</dbReference>
<sequence length="511" mass="55930">MAGYHQPRPPRFGTMALLACLLVSAPPVSAAPMPDSKSAQAMDAPSEQKVESRHSITVNGRVIDYQATAGTLILKDQAGKPAARLFYTAYVADREKGAPERPLTFFYNGGPGSSSIWLHMASFGPVRVPVGVDRPAGAARSAPNSQTLLDVTDMIFLDAVGTGYSRTFDPADNKNFYGNDQDAAAFAQAIRRYVDLNGRWRAPKYLFGESYGTTRSAMLSYRLTDSGMPLDGVILMSSILNFAQRAPGLDRMAINSLPTYAATAWYHGRVDKGAGLEAHVEKARQFAQGPYAAALARGHHIAQEERDTIAAQLAAMTGLPASYIAQSDLYVPADRFRKELLRGEGRITGGFDTRFTGMEADRSAEAARGDPAEDAIAGSVITNFKAYLAQDLGYRGDMEYIVSSSDKLFPAWDWSHKPPVGPRQNALADVAVDLDAAMRRNPRMRVLSLNGYYDLSTPFFATEFDLAHMYLPKELLGNLVIRNYPSGHMLYLDDDTRSAVAQDVRQFLRKQ</sequence>
<dbReference type="Pfam" id="PF00450">
    <property type="entry name" value="Peptidase_S10"/>
    <property type="match status" value="1"/>
</dbReference>
<evidence type="ECO:0000313" key="3">
    <source>
        <dbReference type="EMBL" id="PZQ94931.1"/>
    </source>
</evidence>
<dbReference type="GO" id="GO:0004185">
    <property type="term" value="F:serine-type carboxypeptidase activity"/>
    <property type="evidence" value="ECO:0007669"/>
    <property type="project" value="InterPro"/>
</dbReference>
<dbReference type="InterPro" id="IPR001563">
    <property type="entry name" value="Peptidase_S10"/>
</dbReference>
<comment type="caution">
    <text evidence="3">The sequence shown here is derived from an EMBL/GenBank/DDBJ whole genome shotgun (WGS) entry which is preliminary data.</text>
</comment>
<evidence type="ECO:0000313" key="4">
    <source>
        <dbReference type="Proteomes" id="UP000248975"/>
    </source>
</evidence>
<feature type="region of interest" description="Disordered" evidence="1">
    <location>
        <begin position="32"/>
        <end position="51"/>
    </location>
</feature>
<proteinExistence type="predicted"/>
<evidence type="ECO:0000256" key="2">
    <source>
        <dbReference type="SAM" id="SignalP"/>
    </source>
</evidence>
<evidence type="ECO:0000256" key="1">
    <source>
        <dbReference type="SAM" id="MobiDB-lite"/>
    </source>
</evidence>
<dbReference type="AlphaFoldDB" id="A0A2W5RWQ2"/>
<reference evidence="3 4" key="1">
    <citation type="submission" date="2017-08" db="EMBL/GenBank/DDBJ databases">
        <title>Infants hospitalized years apart are colonized by the same room-sourced microbial strains.</title>
        <authorList>
            <person name="Brooks B."/>
            <person name="Olm M.R."/>
            <person name="Firek B.A."/>
            <person name="Baker R."/>
            <person name="Thomas B.C."/>
            <person name="Morowitz M.J."/>
            <person name="Banfield J.F."/>
        </authorList>
    </citation>
    <scope>NUCLEOTIDE SEQUENCE [LARGE SCALE GENOMIC DNA]</scope>
    <source>
        <strain evidence="3">S2_003_000_R2_11</strain>
    </source>
</reference>
<gene>
    <name evidence="3" type="ORF">DI533_20705</name>
</gene>
<feature type="signal peptide" evidence="2">
    <location>
        <begin position="1"/>
        <end position="30"/>
    </location>
</feature>
<name>A0A2W5RWQ2_CERSP</name>
<organism evidence="3 4">
    <name type="scientific">Cereibacter sphaeroides</name>
    <name type="common">Rhodobacter sphaeroides</name>
    <dbReference type="NCBI Taxonomy" id="1063"/>
    <lineage>
        <taxon>Bacteria</taxon>
        <taxon>Pseudomonadati</taxon>
        <taxon>Pseudomonadota</taxon>
        <taxon>Alphaproteobacteria</taxon>
        <taxon>Rhodobacterales</taxon>
        <taxon>Paracoccaceae</taxon>
        <taxon>Cereibacter</taxon>
    </lineage>
</organism>
<dbReference type="EMBL" id="QFQS01000011">
    <property type="protein sequence ID" value="PZQ94931.1"/>
    <property type="molecule type" value="Genomic_DNA"/>
</dbReference>
<accession>A0A2W5RWQ2</accession>
<keyword evidence="2" id="KW-0732">Signal</keyword>
<protein>
    <submittedName>
        <fullName evidence="3">Peptidase S10</fullName>
    </submittedName>
</protein>
<dbReference type="Proteomes" id="UP000248975">
    <property type="component" value="Unassembled WGS sequence"/>
</dbReference>